<dbReference type="EMBL" id="AP018486">
    <property type="protein sequence ID" value="BBC53831.1"/>
    <property type="molecule type" value="Genomic_DNA"/>
</dbReference>
<sequence>MSGMTSLADAENLWQIAKARKAKREAARLAPPDVELRDGDFRLRGMVAGERVLEWEFIENETGTATLELSLDHHLAKWVMNHRGRAKRNVIINIEKQGARWTGLMDHYRVVKTDQGDAYLEIVFLHDFEQTKHIRVWCNPFLRPELQFPKIWIIFGPAKWCLLVTLLCNLLRLETSLWTLPDDPTDINEWMGPSFNPAVWRNIVKPFPFFADNSPVTMVFSRFGTFYDTAKQILEDHQLTLTCRRYIKDRDPHPFEDLRGVWGIPLVADLLEHIPLRDGCVVWDIEDNGGWGTETAFGGSWLTGFVRAVVNLAGNGEVEGVDVFSGDYTFPGEYYSPWFLGTSPRAPHVVFEEGPLTGIKSSEFSYYEATDTSFLAGGQSAPGINEGISALVNIGGDLLTSFINSQLASVAVFGGAIDLPPLGGMMDAVASPLYSDVFGAFMEVPTLRAMGISLPISGLEDIKTGLGDFHYYENMVDETLKAFTVSAFAAIAAQIHKTRARTTHTLKVSDAAPYVFAPKPYGHCWIGDRVGTSVLGYPVEHQLFVERIRKVKYRIDKDGMKPLEIEIGYREPKNPALHILEEIRRFNGAMSTAGIL</sequence>
<evidence type="ECO:0000313" key="3">
    <source>
        <dbReference type="Proteomes" id="UP000250053"/>
    </source>
</evidence>
<dbReference type="GeneID" id="64871919"/>
<dbReference type="KEGG" id="vg:64871919"/>
<evidence type="ECO:0000259" key="1">
    <source>
        <dbReference type="Pfam" id="PF14594"/>
    </source>
</evidence>
<dbReference type="RefSeq" id="YP_010062258.1">
    <property type="nucleotide sequence ID" value="NC_054792.1"/>
</dbReference>
<feature type="domain" description="Gp28/Gp37-like" evidence="1">
    <location>
        <begin position="34"/>
        <end position="569"/>
    </location>
</feature>
<proteinExistence type="predicted"/>
<protein>
    <submittedName>
        <fullName evidence="2">Putative minor tail protein</fullName>
    </submittedName>
</protein>
<organism evidence="2 3">
    <name type="scientific">Mycobacterium phage PP</name>
    <dbReference type="NCBI Taxonomy" id="2077134"/>
    <lineage>
        <taxon>Viruses</taxon>
        <taxon>Duplodnaviria</taxon>
        <taxon>Heunggongvirae</taxon>
        <taxon>Uroviricota</taxon>
        <taxon>Caudoviricetes</taxon>
        <taxon>Sagamiharavirus</taxon>
        <taxon>Sagamiharavirus PP</taxon>
    </lineage>
</organism>
<dbReference type="Proteomes" id="UP000250053">
    <property type="component" value="Segment"/>
</dbReference>
<accession>A0A2Z5XVH6</accession>
<keyword evidence="3" id="KW-1185">Reference proteome</keyword>
<evidence type="ECO:0000313" key="2">
    <source>
        <dbReference type="EMBL" id="BBC53831.1"/>
    </source>
</evidence>
<name>A0A2Z5XVH6_9CAUD</name>
<dbReference type="Pfam" id="PF14594">
    <property type="entry name" value="Sipho_Gp37"/>
    <property type="match status" value="1"/>
</dbReference>
<reference evidence="2 3" key="1">
    <citation type="submission" date="2018-01" db="EMBL/GenBank/DDBJ databases">
        <title>Genome sequence of Mycobacterium phage PP.</title>
        <authorList>
            <person name="Uchiyama J."/>
            <person name="Matsuzaki S."/>
        </authorList>
    </citation>
    <scope>NUCLEOTIDE SEQUENCE [LARGE SCALE GENOMIC DNA]</scope>
</reference>
<dbReference type="InterPro" id="IPR029432">
    <property type="entry name" value="Gp28/Gp37-like_dom"/>
</dbReference>